<dbReference type="GO" id="GO:0005634">
    <property type="term" value="C:nucleus"/>
    <property type="evidence" value="ECO:0007669"/>
    <property type="project" value="UniProtKB-SubCell"/>
</dbReference>
<dbReference type="InterPro" id="IPR036236">
    <property type="entry name" value="Znf_C2H2_sf"/>
</dbReference>
<evidence type="ECO:0000313" key="12">
    <source>
        <dbReference type="Proteomes" id="UP000297245"/>
    </source>
</evidence>
<gene>
    <name evidence="11" type="ORF">K435DRAFT_759004</name>
</gene>
<evidence type="ECO:0000259" key="10">
    <source>
        <dbReference type="PROSITE" id="PS50157"/>
    </source>
</evidence>
<dbReference type="GO" id="GO:0008270">
    <property type="term" value="F:zinc ion binding"/>
    <property type="evidence" value="ECO:0007669"/>
    <property type="project" value="UniProtKB-KW"/>
</dbReference>
<keyword evidence="4 9" id="KW-0863">Zinc-finger</keyword>
<protein>
    <recommendedName>
        <fullName evidence="10">C2H2-type domain-containing protein</fullName>
    </recommendedName>
</protein>
<dbReference type="OrthoDB" id="6077919at2759"/>
<evidence type="ECO:0000256" key="7">
    <source>
        <dbReference type="ARBA" id="ARBA00023163"/>
    </source>
</evidence>
<comment type="subcellular location">
    <subcellularLocation>
        <location evidence="1">Nucleus</location>
    </subcellularLocation>
</comment>
<evidence type="ECO:0000256" key="5">
    <source>
        <dbReference type="ARBA" id="ARBA00022833"/>
    </source>
</evidence>
<dbReference type="EMBL" id="ML179301">
    <property type="protein sequence ID" value="THU91645.1"/>
    <property type="molecule type" value="Genomic_DNA"/>
</dbReference>
<keyword evidence="8" id="KW-0539">Nucleus</keyword>
<evidence type="ECO:0000256" key="1">
    <source>
        <dbReference type="ARBA" id="ARBA00004123"/>
    </source>
</evidence>
<name>A0A4V4HEM2_DENBC</name>
<evidence type="ECO:0000256" key="4">
    <source>
        <dbReference type="ARBA" id="ARBA00022771"/>
    </source>
</evidence>
<dbReference type="InterPro" id="IPR013087">
    <property type="entry name" value="Znf_C2H2_type"/>
</dbReference>
<dbReference type="PANTHER" id="PTHR47772:SF1">
    <property type="entry name" value="ZINC FINGER PROTEIN 200"/>
    <property type="match status" value="1"/>
</dbReference>
<proteinExistence type="predicted"/>
<dbReference type="PANTHER" id="PTHR47772">
    <property type="entry name" value="ZINC FINGER PROTEIN 200"/>
    <property type="match status" value="1"/>
</dbReference>
<evidence type="ECO:0000256" key="6">
    <source>
        <dbReference type="ARBA" id="ARBA00023015"/>
    </source>
</evidence>
<feature type="domain" description="C2H2-type" evidence="10">
    <location>
        <begin position="145"/>
        <end position="174"/>
    </location>
</feature>
<evidence type="ECO:0000256" key="9">
    <source>
        <dbReference type="PROSITE-ProRule" id="PRU00042"/>
    </source>
</evidence>
<evidence type="ECO:0000256" key="8">
    <source>
        <dbReference type="ARBA" id="ARBA00023242"/>
    </source>
</evidence>
<keyword evidence="6" id="KW-0805">Transcription regulation</keyword>
<dbReference type="PROSITE" id="PS50157">
    <property type="entry name" value="ZINC_FINGER_C2H2_2"/>
    <property type="match status" value="1"/>
</dbReference>
<dbReference type="Gene3D" id="3.30.160.60">
    <property type="entry name" value="Classic Zinc Finger"/>
    <property type="match status" value="1"/>
</dbReference>
<evidence type="ECO:0000256" key="2">
    <source>
        <dbReference type="ARBA" id="ARBA00022723"/>
    </source>
</evidence>
<dbReference type="InterPro" id="IPR050636">
    <property type="entry name" value="C2H2-ZF_domain-containing"/>
</dbReference>
<dbReference type="SMART" id="SM00355">
    <property type="entry name" value="ZnF_C2H2"/>
    <property type="match status" value="3"/>
</dbReference>
<organism evidence="11 12">
    <name type="scientific">Dendrothele bispora (strain CBS 962.96)</name>
    <dbReference type="NCBI Taxonomy" id="1314807"/>
    <lineage>
        <taxon>Eukaryota</taxon>
        <taxon>Fungi</taxon>
        <taxon>Dikarya</taxon>
        <taxon>Basidiomycota</taxon>
        <taxon>Agaricomycotina</taxon>
        <taxon>Agaricomycetes</taxon>
        <taxon>Agaricomycetidae</taxon>
        <taxon>Agaricales</taxon>
        <taxon>Agaricales incertae sedis</taxon>
        <taxon>Dendrothele</taxon>
    </lineage>
</organism>
<keyword evidence="2" id="KW-0479">Metal-binding</keyword>
<keyword evidence="7" id="KW-0804">Transcription</keyword>
<dbReference type="SUPFAM" id="SSF57667">
    <property type="entry name" value="beta-beta-alpha zinc fingers"/>
    <property type="match status" value="1"/>
</dbReference>
<evidence type="ECO:0000313" key="11">
    <source>
        <dbReference type="EMBL" id="THU91645.1"/>
    </source>
</evidence>
<dbReference type="PROSITE" id="PS00028">
    <property type="entry name" value="ZINC_FINGER_C2H2_1"/>
    <property type="match status" value="1"/>
</dbReference>
<sequence length="225" mass="25392">MPTCFECGLYFNSDTALRIHCETSPDAHSRFCIICKREFRDAFTLQKTTGQTPILANRKCLFCERKFKYPSCVANHIEAGGCNKKINRYHVTAAVHAMDISPNISISKSIDFPSLSAAREIGLGVPKRSLTTYSATELAFNGKAYECYLCHREFSALHALNSHLKSPAHDDDEFICPNFRCRKTFKVISALIRHIESESCGLTKFQTVENYANALSTQFSRMLKL</sequence>
<evidence type="ECO:0000256" key="3">
    <source>
        <dbReference type="ARBA" id="ARBA00022737"/>
    </source>
</evidence>
<accession>A0A4V4HEM2</accession>
<keyword evidence="3" id="KW-0677">Repeat</keyword>
<keyword evidence="5" id="KW-0862">Zinc</keyword>
<dbReference type="AlphaFoldDB" id="A0A4V4HEM2"/>
<keyword evidence="12" id="KW-1185">Reference proteome</keyword>
<dbReference type="Proteomes" id="UP000297245">
    <property type="component" value="Unassembled WGS sequence"/>
</dbReference>
<reference evidence="11 12" key="1">
    <citation type="journal article" date="2019" name="Nat. Ecol. Evol.">
        <title>Megaphylogeny resolves global patterns of mushroom evolution.</title>
        <authorList>
            <person name="Varga T."/>
            <person name="Krizsan K."/>
            <person name="Foldi C."/>
            <person name="Dima B."/>
            <person name="Sanchez-Garcia M."/>
            <person name="Sanchez-Ramirez S."/>
            <person name="Szollosi G.J."/>
            <person name="Szarkandi J.G."/>
            <person name="Papp V."/>
            <person name="Albert L."/>
            <person name="Andreopoulos W."/>
            <person name="Angelini C."/>
            <person name="Antonin V."/>
            <person name="Barry K.W."/>
            <person name="Bougher N.L."/>
            <person name="Buchanan P."/>
            <person name="Buyck B."/>
            <person name="Bense V."/>
            <person name="Catcheside P."/>
            <person name="Chovatia M."/>
            <person name="Cooper J."/>
            <person name="Damon W."/>
            <person name="Desjardin D."/>
            <person name="Finy P."/>
            <person name="Geml J."/>
            <person name="Haridas S."/>
            <person name="Hughes K."/>
            <person name="Justo A."/>
            <person name="Karasinski D."/>
            <person name="Kautmanova I."/>
            <person name="Kiss B."/>
            <person name="Kocsube S."/>
            <person name="Kotiranta H."/>
            <person name="LaButti K.M."/>
            <person name="Lechner B.E."/>
            <person name="Liimatainen K."/>
            <person name="Lipzen A."/>
            <person name="Lukacs Z."/>
            <person name="Mihaltcheva S."/>
            <person name="Morgado L.N."/>
            <person name="Niskanen T."/>
            <person name="Noordeloos M.E."/>
            <person name="Ohm R.A."/>
            <person name="Ortiz-Santana B."/>
            <person name="Ovrebo C."/>
            <person name="Racz N."/>
            <person name="Riley R."/>
            <person name="Savchenko A."/>
            <person name="Shiryaev A."/>
            <person name="Soop K."/>
            <person name="Spirin V."/>
            <person name="Szebenyi C."/>
            <person name="Tomsovsky M."/>
            <person name="Tulloss R.E."/>
            <person name="Uehling J."/>
            <person name="Grigoriev I.V."/>
            <person name="Vagvolgyi C."/>
            <person name="Papp T."/>
            <person name="Martin F.M."/>
            <person name="Miettinen O."/>
            <person name="Hibbett D.S."/>
            <person name="Nagy L.G."/>
        </authorList>
    </citation>
    <scope>NUCLEOTIDE SEQUENCE [LARGE SCALE GENOMIC DNA]</scope>
    <source>
        <strain evidence="11 12">CBS 962.96</strain>
    </source>
</reference>